<organism evidence="7">
    <name type="scientific">Cladocopium goreaui</name>
    <dbReference type="NCBI Taxonomy" id="2562237"/>
    <lineage>
        <taxon>Eukaryota</taxon>
        <taxon>Sar</taxon>
        <taxon>Alveolata</taxon>
        <taxon>Dinophyceae</taxon>
        <taxon>Suessiales</taxon>
        <taxon>Symbiodiniaceae</taxon>
        <taxon>Cladocopium</taxon>
    </lineage>
</organism>
<dbReference type="AlphaFoldDB" id="A0A9P1FDT5"/>
<dbReference type="EMBL" id="CAMXCT030000002">
    <property type="protein sequence ID" value="CAL4759618.1"/>
    <property type="molecule type" value="Genomic_DNA"/>
</dbReference>
<dbReference type="PANTHER" id="PTHR14211">
    <property type="entry name" value="GLIOMA SUPPRESSOR CANDIDATE REGION GENE 2"/>
    <property type="match status" value="1"/>
</dbReference>
<evidence type="ECO:0000256" key="3">
    <source>
        <dbReference type="ARBA" id="ARBA00022517"/>
    </source>
</evidence>
<dbReference type="PIRSF" id="PIRSF017302">
    <property type="entry name" value="Gltscr2"/>
    <property type="match status" value="1"/>
</dbReference>
<keyword evidence="3 5" id="KW-0690">Ribosome biogenesis</keyword>
<evidence type="ECO:0000256" key="4">
    <source>
        <dbReference type="ARBA" id="ARBA00023242"/>
    </source>
</evidence>
<sequence length="403" mass="45733">MIFTIRQALKGASKATKTTKEQDDLEALFTVDTKGSFEGVSAASRRDLARQKIFREKGPDLGITGSEEAKVERTMQRLANRQPEKPKGPEVFDLWSMPTKAEQWKAEKEDAQLGGFHIRKTAKPMPVHTPRSMHQKASCAPAVLPAHEGQSVNPQSEAYEDLACMAAAKELEKEEEAKVLERTRRPITAELKDALGDEAVDAMDDVTRIATYRKMFCSHEAPEQQEGESEEAYERRVAKFKRKSQSQKNKERKRKFTDHRQAQLKAQQRLEKSVGEVGAILRDLKEEERLREERRAYRLAMRQERKSLEATGGVMDPTTRLGRGKAPTEDLTVPDEERAGSLRQVPMKASAVKDRLSSILRRGLLPARADSALEGASRKKKSLRWRHKKRIVSPLKRDNMVIR</sequence>
<dbReference type="GO" id="GO:0000027">
    <property type="term" value="P:ribosomal large subunit assembly"/>
    <property type="evidence" value="ECO:0007669"/>
    <property type="project" value="UniProtKB-UniRule"/>
</dbReference>
<accession>A0A9P1FDT5</accession>
<comment type="function">
    <text evidence="5">May play a role in ribosome biogenesis.</text>
</comment>
<evidence type="ECO:0000256" key="1">
    <source>
        <dbReference type="ARBA" id="ARBA00008838"/>
    </source>
</evidence>
<evidence type="ECO:0000256" key="2">
    <source>
        <dbReference type="ARBA" id="ARBA00018339"/>
    </source>
</evidence>
<dbReference type="PANTHER" id="PTHR14211:SF7">
    <property type="entry name" value="RIBOSOME BIOGENESIS PROTEIN NOP53"/>
    <property type="match status" value="1"/>
</dbReference>
<comment type="similarity">
    <text evidence="1 5">Belongs to the NOP53 family.</text>
</comment>
<feature type="region of interest" description="Disordered" evidence="6">
    <location>
        <begin position="308"/>
        <end position="331"/>
    </location>
</feature>
<dbReference type="GO" id="GO:0005654">
    <property type="term" value="C:nucleoplasm"/>
    <property type="evidence" value="ECO:0007669"/>
    <property type="project" value="UniProtKB-SubCell"/>
</dbReference>
<comment type="caution">
    <text evidence="7">The sequence shown here is derived from an EMBL/GenBank/DDBJ whole genome shotgun (WGS) entry which is preliminary data.</text>
</comment>
<dbReference type="OrthoDB" id="459668at2759"/>
<feature type="compositionally biased region" description="Basic residues" evidence="6">
    <location>
        <begin position="238"/>
        <end position="257"/>
    </location>
</feature>
<gene>
    <name evidence="7" type="ORF">C1SCF055_LOCUS896</name>
</gene>
<dbReference type="EMBL" id="CAMXCT020000002">
    <property type="protein sequence ID" value="CAL1125681.1"/>
    <property type="molecule type" value="Genomic_DNA"/>
</dbReference>
<dbReference type="GO" id="GO:0006364">
    <property type="term" value="P:rRNA processing"/>
    <property type="evidence" value="ECO:0007669"/>
    <property type="project" value="TreeGrafter"/>
</dbReference>
<name>A0A9P1FDT5_9DINO</name>
<feature type="region of interest" description="Disordered" evidence="6">
    <location>
        <begin position="220"/>
        <end position="269"/>
    </location>
</feature>
<dbReference type="GO" id="GO:0008097">
    <property type="term" value="F:5S rRNA binding"/>
    <property type="evidence" value="ECO:0007669"/>
    <property type="project" value="TreeGrafter"/>
</dbReference>
<reference evidence="7" key="1">
    <citation type="submission" date="2022-10" db="EMBL/GenBank/DDBJ databases">
        <authorList>
            <person name="Chen Y."/>
            <person name="Dougan E. K."/>
            <person name="Chan C."/>
            <person name="Rhodes N."/>
            <person name="Thang M."/>
        </authorList>
    </citation>
    <scope>NUCLEOTIDE SEQUENCE</scope>
</reference>
<evidence type="ECO:0000256" key="5">
    <source>
        <dbReference type="PIRNR" id="PIRNR017302"/>
    </source>
</evidence>
<dbReference type="InterPro" id="IPR011687">
    <property type="entry name" value="Nop53/GLTSCR2"/>
</dbReference>
<evidence type="ECO:0000313" key="8">
    <source>
        <dbReference type="EMBL" id="CAL4759618.1"/>
    </source>
</evidence>
<keyword evidence="4 5" id="KW-0539">Nucleus</keyword>
<evidence type="ECO:0000256" key="6">
    <source>
        <dbReference type="SAM" id="MobiDB-lite"/>
    </source>
</evidence>
<dbReference type="GO" id="GO:0005730">
    <property type="term" value="C:nucleolus"/>
    <property type="evidence" value="ECO:0007669"/>
    <property type="project" value="UniProtKB-SubCell"/>
</dbReference>
<proteinExistence type="inferred from homology"/>
<dbReference type="Proteomes" id="UP001152797">
    <property type="component" value="Unassembled WGS sequence"/>
</dbReference>
<dbReference type="EMBL" id="CAMXCT010000002">
    <property type="protein sequence ID" value="CAI3972306.1"/>
    <property type="molecule type" value="Genomic_DNA"/>
</dbReference>
<evidence type="ECO:0000313" key="7">
    <source>
        <dbReference type="EMBL" id="CAI3972306.1"/>
    </source>
</evidence>
<dbReference type="Pfam" id="PF07767">
    <property type="entry name" value="Nop53"/>
    <property type="match status" value="1"/>
</dbReference>
<protein>
    <recommendedName>
        <fullName evidence="2 5">Ribosome biogenesis protein NOP53</fullName>
    </recommendedName>
</protein>
<comment type="subcellular location">
    <subcellularLocation>
        <location evidence="5">Nucleus</location>
        <location evidence="5">Nucleolus</location>
    </subcellularLocation>
    <subcellularLocation>
        <location evidence="5">Nucleus</location>
        <location evidence="5">Nucleoplasm</location>
    </subcellularLocation>
</comment>
<evidence type="ECO:0000313" key="9">
    <source>
        <dbReference type="Proteomes" id="UP001152797"/>
    </source>
</evidence>
<reference evidence="8 9" key="2">
    <citation type="submission" date="2024-05" db="EMBL/GenBank/DDBJ databases">
        <authorList>
            <person name="Chen Y."/>
            <person name="Shah S."/>
            <person name="Dougan E. K."/>
            <person name="Thang M."/>
            <person name="Chan C."/>
        </authorList>
    </citation>
    <scope>NUCLEOTIDE SEQUENCE [LARGE SCALE GENOMIC DNA]</scope>
</reference>
<keyword evidence="9" id="KW-1185">Reference proteome</keyword>